<evidence type="ECO:0000313" key="2">
    <source>
        <dbReference type="Proteomes" id="UP000735302"/>
    </source>
</evidence>
<sequence length="184" mass="21198">MAEETIARVIQIRSGESFIHRFHGHSDPREVEAFEEEIRQAWAEQPSMTATQRVALVKRYLGPGVKDELACYPSNVTSDPESLLSTLRKAYGESRSISRLTLELHQIRQGKHEGLRNFSQRLRRKYASLASKQRDLNENITEESVLRDIFIDGVLDEGLKLHLRQRRLENPDSTFFNKGDSPYS</sequence>
<accession>A0AAV4C6S2</accession>
<dbReference type="EMBL" id="BLXT01005873">
    <property type="protein sequence ID" value="GFO26957.1"/>
    <property type="molecule type" value="Genomic_DNA"/>
</dbReference>
<name>A0AAV4C6S2_9GAST</name>
<keyword evidence="2" id="KW-1185">Reference proteome</keyword>
<evidence type="ECO:0000313" key="1">
    <source>
        <dbReference type="EMBL" id="GFO26957.1"/>
    </source>
</evidence>
<dbReference type="AlphaFoldDB" id="A0AAV4C6S2"/>
<reference evidence="1 2" key="1">
    <citation type="journal article" date="2021" name="Elife">
        <title>Chloroplast acquisition without the gene transfer in kleptoplastic sea slugs, Plakobranchus ocellatus.</title>
        <authorList>
            <person name="Maeda T."/>
            <person name="Takahashi S."/>
            <person name="Yoshida T."/>
            <person name="Shimamura S."/>
            <person name="Takaki Y."/>
            <person name="Nagai Y."/>
            <person name="Toyoda A."/>
            <person name="Suzuki Y."/>
            <person name="Arimoto A."/>
            <person name="Ishii H."/>
            <person name="Satoh N."/>
            <person name="Nishiyama T."/>
            <person name="Hasebe M."/>
            <person name="Maruyama T."/>
            <person name="Minagawa J."/>
            <person name="Obokata J."/>
            <person name="Shigenobu S."/>
        </authorList>
    </citation>
    <scope>NUCLEOTIDE SEQUENCE [LARGE SCALE GENOMIC DNA]</scope>
</reference>
<dbReference type="Proteomes" id="UP000735302">
    <property type="component" value="Unassembled WGS sequence"/>
</dbReference>
<gene>
    <name evidence="1" type="ORF">PoB_005346200</name>
</gene>
<comment type="caution">
    <text evidence="1">The sequence shown here is derived from an EMBL/GenBank/DDBJ whole genome shotgun (WGS) entry which is preliminary data.</text>
</comment>
<proteinExistence type="predicted"/>
<protein>
    <recommendedName>
        <fullName evidence="3">Retrotransposon gag domain-containing protein</fullName>
    </recommendedName>
</protein>
<organism evidence="1 2">
    <name type="scientific">Plakobranchus ocellatus</name>
    <dbReference type="NCBI Taxonomy" id="259542"/>
    <lineage>
        <taxon>Eukaryota</taxon>
        <taxon>Metazoa</taxon>
        <taxon>Spiralia</taxon>
        <taxon>Lophotrochozoa</taxon>
        <taxon>Mollusca</taxon>
        <taxon>Gastropoda</taxon>
        <taxon>Heterobranchia</taxon>
        <taxon>Euthyneura</taxon>
        <taxon>Panpulmonata</taxon>
        <taxon>Sacoglossa</taxon>
        <taxon>Placobranchoidea</taxon>
        <taxon>Plakobranchidae</taxon>
        <taxon>Plakobranchus</taxon>
    </lineage>
</organism>
<evidence type="ECO:0008006" key="3">
    <source>
        <dbReference type="Google" id="ProtNLM"/>
    </source>
</evidence>